<dbReference type="Gene3D" id="1.20.1270.280">
    <property type="match status" value="1"/>
</dbReference>
<dbReference type="Gene3D" id="1.20.920.20">
    <property type="match status" value="1"/>
</dbReference>
<dbReference type="InterPro" id="IPR035699">
    <property type="entry name" value="AAA_6"/>
</dbReference>
<dbReference type="FunFam" id="1.20.58.1120:FF:000001">
    <property type="entry name" value="dynein heavy chain 2, axonemal"/>
    <property type="match status" value="1"/>
</dbReference>
<feature type="coiled-coil region" evidence="19">
    <location>
        <begin position="3544"/>
        <end position="3571"/>
    </location>
</feature>
<reference evidence="22" key="2">
    <citation type="submission" date="2018-04" db="EMBL/GenBank/DDBJ databases">
        <title>Leveraging single-cell genomics to expand the Fungal Tree of Life.</title>
        <authorList>
            <consortium name="DOE Joint Genome Institute"/>
            <person name="Ahrendt S.R."/>
            <person name="Quandt C.A."/>
            <person name="Ciobanu D."/>
            <person name="Clum A."/>
            <person name="Salamov A."/>
            <person name="Andreopoulos B."/>
            <person name="Cheng J.-F."/>
            <person name="Woyke T."/>
            <person name="Pelin A."/>
            <person name="Henrissat B."/>
            <person name="Benny G.L."/>
            <person name="Smith M.E."/>
            <person name="James T.Y."/>
            <person name="Grigoriev I.V."/>
        </authorList>
    </citation>
    <scope>NUCLEOTIDE SEQUENCE</scope>
    <source>
        <strain evidence="22">ATCC 52028</strain>
    </source>
</reference>
<dbReference type="PANTHER" id="PTHR45703">
    <property type="entry name" value="DYNEIN HEAVY CHAIN"/>
    <property type="match status" value="1"/>
</dbReference>
<dbReference type="InterPro" id="IPR041658">
    <property type="entry name" value="AAA_lid_11"/>
</dbReference>
<keyword evidence="10" id="KW-0067">ATP-binding</keyword>
<evidence type="ECO:0000313" key="23">
    <source>
        <dbReference type="Proteomes" id="UP000268535"/>
    </source>
</evidence>
<dbReference type="FunFam" id="3.40.50.300:FF:000044">
    <property type="entry name" value="Dynein heavy chain 5, axonemal"/>
    <property type="match status" value="1"/>
</dbReference>
<evidence type="ECO:0000256" key="12">
    <source>
        <dbReference type="ARBA" id="ARBA00023017"/>
    </source>
</evidence>
<evidence type="ECO:0000256" key="1">
    <source>
        <dbReference type="ARBA" id="ARBA00004230"/>
    </source>
</evidence>
<dbReference type="Pfam" id="PF12775">
    <property type="entry name" value="AAA_7"/>
    <property type="match status" value="1"/>
</dbReference>
<dbReference type="GO" id="GO:0008569">
    <property type="term" value="F:minus-end-directed microtubule motor activity"/>
    <property type="evidence" value="ECO:0007669"/>
    <property type="project" value="InterPro"/>
</dbReference>
<dbReference type="InterPro" id="IPR043157">
    <property type="entry name" value="Dynein_AAA1S"/>
</dbReference>
<dbReference type="PANTHER" id="PTHR45703:SF32">
    <property type="entry name" value="DYNEINS HEAVY CHAIN"/>
    <property type="match status" value="1"/>
</dbReference>
<dbReference type="Proteomes" id="UP000268535">
    <property type="component" value="Unassembled WGS sequence"/>
</dbReference>
<dbReference type="FunFam" id="3.40.50.300:FF:000049">
    <property type="entry name" value="Dynein, axonemal, heavy chain 5"/>
    <property type="match status" value="1"/>
</dbReference>
<dbReference type="FunFam" id="1.10.8.710:FF:000001">
    <property type="entry name" value="Dynein axonemal heavy chain 2"/>
    <property type="match status" value="1"/>
</dbReference>
<feature type="domain" description="AAA+ ATPase" evidence="20">
    <location>
        <begin position="1804"/>
        <end position="1940"/>
    </location>
</feature>
<dbReference type="Gene3D" id="3.10.490.20">
    <property type="match status" value="1"/>
</dbReference>
<evidence type="ECO:0000256" key="17">
    <source>
        <dbReference type="ARBA" id="ARBA00023273"/>
    </source>
</evidence>
<dbReference type="GO" id="GO:0031514">
    <property type="term" value="C:motile cilium"/>
    <property type="evidence" value="ECO:0007669"/>
    <property type="project" value="UniProtKB-SubCell"/>
</dbReference>
<evidence type="ECO:0000259" key="20">
    <source>
        <dbReference type="SMART" id="SM00382"/>
    </source>
</evidence>
<evidence type="ECO:0000256" key="19">
    <source>
        <dbReference type="SAM" id="Coils"/>
    </source>
</evidence>
<dbReference type="InterPro" id="IPR035706">
    <property type="entry name" value="AAA_9"/>
</dbReference>
<dbReference type="InterPro" id="IPR042228">
    <property type="entry name" value="Dynein_linker_3"/>
</dbReference>
<evidence type="ECO:0000256" key="5">
    <source>
        <dbReference type="ARBA" id="ARBA00022197"/>
    </source>
</evidence>
<dbReference type="Pfam" id="PF12777">
    <property type="entry name" value="MT"/>
    <property type="match status" value="1"/>
</dbReference>
<dbReference type="InterPro" id="IPR013602">
    <property type="entry name" value="Dynein_heavy_linker"/>
</dbReference>
<dbReference type="FunFam" id="3.40.50.300:FF:002141">
    <property type="entry name" value="Dynein heavy chain"/>
    <property type="match status" value="1"/>
</dbReference>
<evidence type="ECO:0000313" key="21">
    <source>
        <dbReference type="EMBL" id="RKO94942.1"/>
    </source>
</evidence>
<feature type="domain" description="AAA+ ATPase" evidence="20">
    <location>
        <begin position="2420"/>
        <end position="2569"/>
    </location>
</feature>
<dbReference type="InterPro" id="IPR025662">
    <property type="entry name" value="Sigma_54_int_dom_ATP-bd_1"/>
</dbReference>
<evidence type="ECO:0000256" key="6">
    <source>
        <dbReference type="ARBA" id="ARBA00022490"/>
    </source>
</evidence>
<evidence type="ECO:0000256" key="9">
    <source>
        <dbReference type="ARBA" id="ARBA00022741"/>
    </source>
</evidence>
<keyword evidence="24" id="KW-1185">Reference proteome</keyword>
<keyword evidence="16" id="KW-0206">Cytoskeleton</keyword>
<evidence type="ECO:0000256" key="7">
    <source>
        <dbReference type="ARBA" id="ARBA00022701"/>
    </source>
</evidence>
<dbReference type="FunFam" id="1.20.920.30:FF:000005">
    <property type="entry name" value="Dynein, axonemal, heavy chain 2"/>
    <property type="match status" value="1"/>
</dbReference>
<comment type="subcellular location">
    <subcellularLocation>
        <location evidence="1">Cell projection</location>
        <location evidence="1">Cilium</location>
        <location evidence="1">Flagellum</location>
    </subcellularLocation>
    <subcellularLocation>
        <location evidence="2">Cytoplasm</location>
        <location evidence="2">Cytoskeleton</location>
        <location evidence="2">Cilium axoneme</location>
    </subcellularLocation>
</comment>
<dbReference type="PROSITE" id="PS00675">
    <property type="entry name" value="SIGMA54_INTERACT_1"/>
    <property type="match status" value="1"/>
</dbReference>
<accession>A0A4P9WQR7</accession>
<dbReference type="Pfam" id="PF18198">
    <property type="entry name" value="AAA_lid_11"/>
    <property type="match status" value="1"/>
</dbReference>
<dbReference type="Pfam" id="PF08393">
    <property type="entry name" value="DHC_N2"/>
    <property type="match status" value="1"/>
</dbReference>
<dbReference type="InterPro" id="IPR042222">
    <property type="entry name" value="Dynein_2_N"/>
</dbReference>
<dbReference type="Pfam" id="PF18199">
    <property type="entry name" value="Dynein_C"/>
    <property type="match status" value="1"/>
</dbReference>
<reference evidence="23 24" key="1">
    <citation type="journal article" date="2018" name="Nat. Microbiol.">
        <title>Leveraging single-cell genomics to expand the fungal tree of life.</title>
        <authorList>
            <person name="Ahrendt S.R."/>
            <person name="Quandt C.A."/>
            <person name="Ciobanu D."/>
            <person name="Clum A."/>
            <person name="Salamov A."/>
            <person name="Andreopoulos B."/>
            <person name="Cheng J.F."/>
            <person name="Woyke T."/>
            <person name="Pelin A."/>
            <person name="Henrissat B."/>
            <person name="Reynolds N.K."/>
            <person name="Benny G.L."/>
            <person name="Smith M.E."/>
            <person name="James T.Y."/>
            <person name="Grigoriev I.V."/>
        </authorList>
    </citation>
    <scope>NUCLEOTIDE SEQUENCE [LARGE SCALE GENOMIC DNA]</scope>
    <source>
        <strain evidence="23 24">ATCC 52028</strain>
    </source>
</reference>
<dbReference type="FunFam" id="1.10.8.1220:FF:000001">
    <property type="entry name" value="Dynein axonemal heavy chain 5"/>
    <property type="match status" value="1"/>
</dbReference>
<dbReference type="InterPro" id="IPR054354">
    <property type="entry name" value="DYNC2H1-like_lid"/>
</dbReference>
<dbReference type="InterPro" id="IPR027417">
    <property type="entry name" value="P-loop_NTPase"/>
</dbReference>
<dbReference type="Gene3D" id="1.10.287.2620">
    <property type="match status" value="1"/>
</dbReference>
<dbReference type="InterPro" id="IPR026983">
    <property type="entry name" value="DHC"/>
</dbReference>
<dbReference type="Pfam" id="PF03028">
    <property type="entry name" value="Dynein_heavy"/>
    <property type="match status" value="1"/>
</dbReference>
<dbReference type="InterPro" id="IPR043160">
    <property type="entry name" value="Dynein_C_barrel"/>
</dbReference>
<organism evidence="21 23">
    <name type="scientific">Caulochytrium protostelioides</name>
    <dbReference type="NCBI Taxonomy" id="1555241"/>
    <lineage>
        <taxon>Eukaryota</taxon>
        <taxon>Fungi</taxon>
        <taxon>Fungi incertae sedis</taxon>
        <taxon>Chytridiomycota</taxon>
        <taxon>Chytridiomycota incertae sedis</taxon>
        <taxon>Chytridiomycetes</taxon>
        <taxon>Caulochytriales</taxon>
        <taxon>Caulochytriaceae</taxon>
        <taxon>Caulochytrium</taxon>
    </lineage>
</organism>
<evidence type="ECO:0000256" key="18">
    <source>
        <dbReference type="ARBA" id="ARBA00033439"/>
    </source>
</evidence>
<evidence type="ECO:0000313" key="24">
    <source>
        <dbReference type="Proteomes" id="UP000274922"/>
    </source>
</evidence>
<keyword evidence="13 19" id="KW-0175">Coiled coil</keyword>
<dbReference type="FunFam" id="1.20.140.100:FF:000006">
    <property type="entry name" value="dynein heavy chain 2, axonemal"/>
    <property type="match status" value="1"/>
</dbReference>
<dbReference type="InterPro" id="IPR013594">
    <property type="entry name" value="Dynein_heavy_tail"/>
</dbReference>
<dbReference type="InterPro" id="IPR041466">
    <property type="entry name" value="Dynein_AAA5_ext"/>
</dbReference>
<gene>
    <name evidence="21" type="ORF">CAUPRSCDRAFT_9521</name>
    <name evidence="22" type="ORF">CXG81DRAFT_12100</name>
</gene>
<dbReference type="SMART" id="SM00382">
    <property type="entry name" value="AAA"/>
    <property type="match status" value="3"/>
</dbReference>
<dbReference type="FunFam" id="3.40.50.300:FF:000153">
    <property type="entry name" value="Dynein axonemal heavy chain 1"/>
    <property type="match status" value="1"/>
</dbReference>
<dbReference type="InterPro" id="IPR041228">
    <property type="entry name" value="Dynein_C"/>
</dbReference>
<keyword evidence="8" id="KW-0677">Repeat</keyword>
<evidence type="ECO:0000256" key="10">
    <source>
        <dbReference type="ARBA" id="ARBA00022840"/>
    </source>
</evidence>
<dbReference type="Gene3D" id="1.20.140.100">
    <property type="entry name" value="Dynein heavy chain, N-terminal domain 2"/>
    <property type="match status" value="1"/>
</dbReference>
<dbReference type="InterPro" id="IPR003593">
    <property type="entry name" value="AAA+_ATPase"/>
</dbReference>
<dbReference type="GO" id="GO:0005930">
    <property type="term" value="C:axoneme"/>
    <property type="evidence" value="ECO:0007669"/>
    <property type="project" value="UniProtKB-SubCell"/>
</dbReference>
<dbReference type="Pfam" id="PF12781">
    <property type="entry name" value="AAA_9"/>
    <property type="match status" value="1"/>
</dbReference>
<evidence type="ECO:0000256" key="8">
    <source>
        <dbReference type="ARBA" id="ARBA00022737"/>
    </source>
</evidence>
<name>A0A4P9WQR7_9FUNG</name>
<dbReference type="Pfam" id="PF25007">
    <property type="entry name" value="DYH2-5-8_CC"/>
    <property type="match status" value="1"/>
</dbReference>
<dbReference type="Gene3D" id="1.20.920.30">
    <property type="match status" value="1"/>
</dbReference>
<dbReference type="FunFam" id="3.10.490.20:FF:000008">
    <property type="entry name" value="dynein heavy chain 2, axonemal"/>
    <property type="match status" value="1"/>
</dbReference>
<dbReference type="GO" id="GO:0051959">
    <property type="term" value="F:dynein light intermediate chain binding"/>
    <property type="evidence" value="ECO:0007669"/>
    <property type="project" value="InterPro"/>
</dbReference>
<dbReference type="GO" id="GO:0045505">
    <property type="term" value="F:dynein intermediate chain binding"/>
    <property type="evidence" value="ECO:0007669"/>
    <property type="project" value="InterPro"/>
</dbReference>
<feature type="domain" description="AAA+ ATPase" evidence="20">
    <location>
        <begin position="2085"/>
        <end position="2221"/>
    </location>
</feature>
<dbReference type="Gene3D" id="1.10.8.720">
    <property type="entry name" value="Region D6 of dynein motor"/>
    <property type="match status" value="1"/>
</dbReference>
<dbReference type="FunFam" id="1.10.287.2620:FF:000001">
    <property type="entry name" value="Cytoplasmic dynein heavy chain 1"/>
    <property type="match status" value="1"/>
</dbReference>
<dbReference type="Pfam" id="PF12780">
    <property type="entry name" value="AAA_8"/>
    <property type="match status" value="1"/>
</dbReference>
<dbReference type="Proteomes" id="UP000274922">
    <property type="component" value="Unassembled WGS sequence"/>
</dbReference>
<dbReference type="InterPro" id="IPR056759">
    <property type="entry name" value="DYH2-5-8_CC"/>
</dbReference>
<proteinExistence type="inferred from homology"/>
<evidence type="ECO:0000256" key="2">
    <source>
        <dbReference type="ARBA" id="ARBA00004430"/>
    </source>
</evidence>
<dbReference type="STRING" id="1555241.A0A4P9WQR7"/>
<sequence>MAVAANLAGGHGAATSHAATFSHQGIQYGVISGPALSSLYHFMQNVFMPRFVADKSWVPETVYKDFKGTLYKFMAFLTDQAHRRDHATTVLYVPSEDLGPPAQAAASKDVVTRLESLVMQWTRQIKEDMKHDGEKQNADMGGPTSYARFWQERAANLASILGQLRRADVEPLIEVLRLANSTQYDQLIRFRDTLVEEAAQAKENLTMLSLLVAPCQQIAEAAVTDIQKLLPHLLRCVRVISVHSSYYSSRDKLTQLLRKISIEIIQRCSQEIDLDTILFAGSLDNNSSTASLQDAIACCESWKAAYHDACLQVERYEGRVWDFDRSSIFAQLDAFIQRCRDLLEVCDGQIQFAGLRPERTRVAIPQFSGTRGPAVAKRLQDLERTFRRHVAGLARLHAIVLNVKATQWHDEFNVFKQAMKSLDVTMQNIMALAMEDVATAEDHLGLLLVFQDLCHRDVIARSLSKRTADFLQLVNSEFELIKSEFEQNRKAPEILRTQPDHAGTAFWAHGLGNRLADLGLAVTTQGAPAVNPILSEFQARCEVLQESLTDVFNKTHAEWASSITSNLFDLLKTPLMGRSRGSPFLIATATPGQFDKIERLVICFNSDILRTLQEVHYFVKLKADIPFAANELYTQREELRILRENVASIVRQYNAMIASLHPGELSLFRERLKFLNKKLNPGLTTLTWASRGITDYFVKESYRHLQESQKVVRQFQDYTAAIDQHCQRMTDTRLWHNDAKNLYDLGEFEEAHAEQLGAAGERLSGHLLAIANLLADIHALFRKDAREVAPAWDRFVSLMESRVGEALRITANSSRGKLHGDHGDDHNDGGLVDVAPLLKVNVVLDKQRVSLFPAMATVETTIQKAARDMVSLIAELPSLRSIIVRQLSQASHGAADSDALPTVMLTSPHGDTSSLVNLIQEDDVAKQIVSIHNGLTASDSKFSAYLHHWDTYREIWELNKDAFIRRYAKLKPALSTFDADINRYNEVANNVQKEETMTGINFIRLDCSPLKAEIVNHCDQWRNKLTHLLNSDAQNSLNGLYEYMESEVARLSDLPQNLDALADRLDLLASVQAEIPALLAKFGPIREQYDILAKYEVQITPDELLRLAEFPAARAQFEATTESTEVLLNECKTRFKAELLLSSEDAQRQIQLLKERFHSNVPPVASKALAILKDFQSQYDEAIQRERYLLKGMSVFGQIYQPSMVLENLAAQIAQLKGCWQLFDQWEAVWRELVDCSFLKIDSAQLEKTIVQYQKKIAAMQNDAATSTTDGASVRDYDVLPTLQERLAYVRKLVPLVGYITNPALRSRHWEQIKHEIGHEFDHNDKSFTIEAIHRLGMDTHIPFIADLCSAASMELAIETSLSEIEAAWEVQVLEFAPYKEALGLWKFKGLDAIFELLDEHQVVLSTMKSNRFHIAFKTQVSYWESSLTLISENIDLALTVQRQWNYLENIFVGSQDIRKQLPQETHLFDQLNDDWVELLKSAREQPKTLTVMINPALAPKLQGMNERLERIEKSLDDYLETKRQAFPRFYFLSNDDLLEILGQGKDPNAVQPHLKKCFDNLHRLELTLQGPEHRKHYHAIGMYAGDGEYVPFAGPVVVEGPVEMWLTDIESMMRRTLQNQLGQTLQAYTHAKRDRWLRDWPGQCLITASLINWTSDCTKAFREAERNNNDVSVIRHLKKKQISSLKKWSELVRLPLSAVERAKLIALITSEVHSRDVLERLQKHEVCSVSAFEWTSQLRFYWEDVAKRGPGGTVVEEPDCMVRQLNTSFYYGHEYLGNSGRLVITPLTDRCYMTLTMALNLHRGGSPQGPAGTGKTETVKDLGKSLGKLVIVVNCSDAMDFRSLGRMYSGLAQSGAWGCFDEFNRIDIEVLSVVALQISCILQAVSRNATSFVFEGTEIRLNTQVGIFITMNPGYAGRTELPDNLNSLFRPVAMMVPDSALIAEIMLFAEGFGNARALSKKVETLYRLSVQQLSKQDHYDFGLRAMTSCLRSSGFKRRNPTHAAATDDAVLCAALLDNNLPKFTEDDAPLFVGILGDLFPGTEQLTADTSVLETAVGQSLVASGYEPVPGLIQKAIQLYETKLTRHGVMLVGESGTGKSVVWKSLAKAMVQLSASGNPAFPAVTTHILNPKALTLAELYGEMNLQTNEWTDGVLSSIMRAICRDESPDQKWLILDGPVDTLWIESMNTVLDDNKILTLINGERIALNPRVSLLFEVADLSTASPATVSRAGMIYIDYQLLGYKPIIATWLKKQTDPHRAALLTSLCDKYIPLCVEFRKTCAELVPLNEAAVVRNFCSMTDAVLTLDNGVDLAKPSEEGSKLAEMWVLFALIWTFGATLTPDGRKDFDNWLRRLEGQFPSKDTVYEYVPKKEDATWQSWEDRLASQTWRYPTVPTPFFKLYVPTVEGVRMQFITRSLLEAGQRLLVVGDVGCGKTAMLANMAPTLEEKYKIMNLTLSTQTSAGYLQHAIEAHLEKKTKNIWTPVGGRPMVCMIDDLNIPVKDAFGSQPPLEFLRHLMQYGTTYHRSKQTLQHVDQLHLVAAMGPPGGSRAVLSQRVLSCFHVINMGLPSEASLNRIYGTILAGKLTDFDDLRSLAEPLTKATIEVYNGVLAGLLPTPAKPHYLFNLRDLSKIFAGICRATKKYFDTKEAILKLWAHETMRVFEDRLTDSVDRSYFTSLLDEKATGTFQTSLASLHNGKAPLLFTDFVSAPYNNGGNAGEPIYEEVAEMDRLRSVLISKLVEYNNEPGMVQLDIIIFQDAIEHICRIARVLRQPNGHMLLIGYGGSGRQSLTRLAAFLVSSTTYQIKISKVYRPQEWREDIKTVYRMAASEGRSVTFLLTDSQLVHESFLEDISHLLNNGEIPGLFTPDEVSEMKSQTPEPKIPWAPEGSKSFLAYLVNRARENLHLVLTMSPGNPAYRTRIRAFPALINAMNIDWFADWSEEALMEVAAANLGKTALSEKLQKNVATAFSRVHVSVQELSAQLRVKTGRSNFVTATSFLEFVSGYCDFLSSRKQFLEGSASKLQNGLKKLDDTRVSVEAMSVQLQESKRQVAVFQKQCEEFLVVIVQQKREADEQAKSVSLKAEKLAVEEEEVKGVAAIAQADLDQALPALQAATKALEAINKKDLNEIRSYGKPPPLVEKVMEAVMVLKKAEPTWDEAKRQLGNPAFIKQLIGFDKDNISDKILKRISQYCADENFQPDVVGRVSGASKSLCMWVRAMETYGIIFRQVAPKREKLRLAQESLDKKQKTLKEATDSLAAIQAKLEHIKQQYDEKLALKETLRKDAEEMEVKMLRAEQLVNGLASERTRWEKSIADYEVQLGTIPGDCLLSMAFLSYAGAFPSDFRTELLQKHAIQAIKALEIPCQGDVFSLVDFVSDPADVWSWKACGLPDDIFSIENGILIARSRRWPLIIDPQGQANKFVRAHLKNKNLRIVDPMQNDFLRILESAIQFGWPVLLQGVSETLDPILEPVLARSLTKKGGRWMIKLGEKEIDYSPDFKLIMTTRLANPVYSPEIFAQVTVINFTVKEQGLENQCLGLIVRSERADLEDQKSRLVQSMAAAKKTLLDLEDQILHLLSTAQGSLLDDVVLVNTLQSSKTTSQQVHDQLLVSAETEARIDAAREQYRPAAVRSSILYFCLNDLAAIDTTYQFSLDAYLQLFDRSLRKSTQSDTVQERIAHINDYHTLAVYRINGRSLFEHHKLLLSLHMATRVLVSLGKLEMSEYTALLTLGAGVPTAEASDGDAGDEVMANPCTPWLSDQAWNRIQDTERIPAMAGIMASFEQHSREWKSWLSQSEPESALMPGDWESKMSDVRRLIVIRALRPDRLVFAAQHFVSIGLGRAFLESPILDVRDVLADASSATPLIFLLSKGSDPMALLTATAQRLGMTDRLLSVSLGQGQSTKAERLVAEGMKHGHWIFLANCHLSMSWMSQLEKLVEEMGSAAPGTVHPDFRLWLSTNPHPQFPISILQRGQRMTTEPPQGLKANLSRLYSGQTDASIARTKQHRAYQRLLFSLTFFHAVVIERKKFLSLGWNVAAEFNDSDFETSQSLLEVLLNDYAEIPWDAMRYLIAEATYGGRVTDEWDRRTVKSYVNQYLRPTCLDDANVPLDDEGIYYIPQDVSSLVSVRHYIAQLPIADPPSIFGQHLNADINSQIREADRLVSTLTSLPSLKVAVSPASGASAAQATMTLLQDLLQKVPPKIETKHLKQQSRTDPIVIVLSQEVALYNALLETMANTIEELQRGVMGLLLLSSALEDVLGAVMLGRVPQLWSQFYYSNKSLGDWLRDLAQRVAYFAAWAVGQDPSKIWLGAFMFPTGFLTAILQNAARANSIAVDSLSWETTVLSVDDEAALSGPPKDGIYLTNIYLEGASWDRKTNTLAEAVPLELMTTMPTIHLRPVESKRKSRQDLYTCPLYYYSIRAGSREKPSYILSLELKCGAHDPDFYIQHGTACLGSTDYI</sequence>
<keyword evidence="15" id="KW-0505">Motor protein</keyword>
<dbReference type="Gene3D" id="1.10.8.710">
    <property type="match status" value="1"/>
</dbReference>
<evidence type="ECO:0000256" key="13">
    <source>
        <dbReference type="ARBA" id="ARBA00023054"/>
    </source>
</evidence>
<feature type="coiled-coil region" evidence="19">
    <location>
        <begin position="3236"/>
        <end position="3305"/>
    </location>
</feature>
<comment type="subunit">
    <text evidence="4">Consists of at least two heavy chains and a number of intermediate and light chains.</text>
</comment>
<evidence type="ECO:0000256" key="11">
    <source>
        <dbReference type="ARBA" id="ARBA00022846"/>
    </source>
</evidence>
<dbReference type="EMBL" id="ML013976">
    <property type="protein sequence ID" value="RKO94942.1"/>
    <property type="molecule type" value="Genomic_DNA"/>
</dbReference>
<keyword evidence="9" id="KW-0547">Nucleotide-binding</keyword>
<dbReference type="GO" id="GO:0007018">
    <property type="term" value="P:microtubule-based movement"/>
    <property type="evidence" value="ECO:0007669"/>
    <property type="project" value="InterPro"/>
</dbReference>
<dbReference type="Gene3D" id="1.10.8.1220">
    <property type="match status" value="1"/>
</dbReference>
<dbReference type="InterPro" id="IPR024317">
    <property type="entry name" value="Dynein_heavy_chain_D4_dom"/>
</dbReference>
<dbReference type="FunFam" id="1.20.920.20:FF:000001">
    <property type="entry name" value="dynein heavy chain 2, axonemal"/>
    <property type="match status" value="1"/>
</dbReference>
<dbReference type="FunFam" id="3.20.180.20:FF:000003">
    <property type="entry name" value="Dynein heavy chain 12, axonemal"/>
    <property type="match status" value="1"/>
</dbReference>
<dbReference type="Pfam" id="PF22597">
    <property type="entry name" value="DYN_lid"/>
    <property type="match status" value="1"/>
</dbReference>
<keyword evidence="11" id="KW-0282">Flagellum</keyword>
<dbReference type="Gene3D" id="3.40.50.300">
    <property type="entry name" value="P-loop containing nucleotide triphosphate hydrolases"/>
    <property type="match status" value="5"/>
</dbReference>
<dbReference type="GO" id="GO:0005874">
    <property type="term" value="C:microtubule"/>
    <property type="evidence" value="ECO:0007669"/>
    <property type="project" value="UniProtKB-KW"/>
</dbReference>
<evidence type="ECO:0000256" key="16">
    <source>
        <dbReference type="ARBA" id="ARBA00023212"/>
    </source>
</evidence>
<dbReference type="Pfam" id="PF12774">
    <property type="entry name" value="AAA_6"/>
    <property type="match status" value="1"/>
</dbReference>
<dbReference type="Gene3D" id="3.20.180.20">
    <property type="entry name" value="Dynein heavy chain, N-terminal domain 2"/>
    <property type="match status" value="1"/>
</dbReference>
<comment type="similarity">
    <text evidence="3">Belongs to the dynein heavy chain family.</text>
</comment>
<keyword evidence="6" id="KW-0963">Cytoplasm</keyword>
<dbReference type="InterPro" id="IPR042219">
    <property type="entry name" value="AAA_lid_11_sf"/>
</dbReference>
<keyword evidence="12" id="KW-0243">Dynein</keyword>
<dbReference type="EMBL" id="ML014175">
    <property type="protein sequence ID" value="RKP01360.1"/>
    <property type="molecule type" value="Genomic_DNA"/>
</dbReference>
<dbReference type="GO" id="GO:0030286">
    <property type="term" value="C:dynein complex"/>
    <property type="evidence" value="ECO:0007669"/>
    <property type="project" value="UniProtKB-KW"/>
</dbReference>
<evidence type="ECO:0000313" key="22">
    <source>
        <dbReference type="EMBL" id="RKP01360.1"/>
    </source>
</evidence>
<dbReference type="OrthoDB" id="447173at2759"/>
<evidence type="ECO:0000256" key="15">
    <source>
        <dbReference type="ARBA" id="ARBA00023175"/>
    </source>
</evidence>
<dbReference type="Pfam" id="PF17852">
    <property type="entry name" value="Dynein_AAA_lid"/>
    <property type="match status" value="1"/>
</dbReference>
<evidence type="ECO:0000256" key="14">
    <source>
        <dbReference type="ARBA" id="ARBA00023069"/>
    </source>
</evidence>
<dbReference type="InterPro" id="IPR024743">
    <property type="entry name" value="Dynein_HC_stalk"/>
</dbReference>
<dbReference type="Gene3D" id="6.10.140.1060">
    <property type="match status" value="1"/>
</dbReference>
<dbReference type="Gene3D" id="1.10.472.130">
    <property type="match status" value="1"/>
</dbReference>
<protein>
    <recommendedName>
        <fullName evidence="5">Dynein heavy chain, cytoplasmic</fullName>
    </recommendedName>
    <alternativeName>
        <fullName evidence="18">Dynein heavy chain, cytosolic</fullName>
    </alternativeName>
</protein>
<dbReference type="Gene3D" id="1.20.58.1120">
    <property type="match status" value="1"/>
</dbReference>
<dbReference type="InterPro" id="IPR004273">
    <property type="entry name" value="Dynein_heavy_D6_P-loop"/>
</dbReference>
<evidence type="ECO:0000256" key="4">
    <source>
        <dbReference type="ARBA" id="ARBA00011655"/>
    </source>
</evidence>
<evidence type="ECO:0000256" key="3">
    <source>
        <dbReference type="ARBA" id="ARBA00008887"/>
    </source>
</evidence>
<dbReference type="Pfam" id="PF08385">
    <property type="entry name" value="DHC_N1"/>
    <property type="match status" value="1"/>
</dbReference>
<dbReference type="SUPFAM" id="SSF52540">
    <property type="entry name" value="P-loop containing nucleoside triphosphate hydrolases"/>
    <property type="match status" value="4"/>
</dbReference>
<keyword evidence="14" id="KW-0969">Cilium</keyword>
<dbReference type="GO" id="GO:0005524">
    <property type="term" value="F:ATP binding"/>
    <property type="evidence" value="ECO:0007669"/>
    <property type="project" value="UniProtKB-KW"/>
</dbReference>
<keyword evidence="7" id="KW-0493">Microtubule</keyword>
<reference evidence="21" key="3">
    <citation type="submission" date="2018-08" db="EMBL/GenBank/DDBJ databases">
        <title>Leveraging single-cell genomics to expand the Fungal Tree of Life.</title>
        <authorList>
            <consortium name="DOE Joint Genome Institute"/>
            <person name="Ahrendt S.R."/>
            <person name="Quandt C.A."/>
            <person name="Ciobanu D."/>
            <person name="Clum A."/>
            <person name="Salamov A."/>
            <person name="Andreopoulos B."/>
            <person name="Cheng J.-F."/>
            <person name="Woyke T."/>
            <person name="Pelin A."/>
            <person name="Henrissat B."/>
            <person name="Reynolds N."/>
            <person name="Benny G.L."/>
            <person name="Smith M.E."/>
            <person name="James T.Y."/>
            <person name="Grigoriev I.V."/>
        </authorList>
    </citation>
    <scope>NUCLEOTIDE SEQUENCE</scope>
    <source>
        <strain evidence="21">ATCC 52028</strain>
    </source>
</reference>
<keyword evidence="17" id="KW-0966">Cell projection</keyword>